<name>A0A3S5CRI5_9PLAT</name>
<evidence type="ECO:0000256" key="1">
    <source>
        <dbReference type="SAM" id="MobiDB-lite"/>
    </source>
</evidence>
<evidence type="ECO:0000313" key="2">
    <source>
        <dbReference type="EMBL" id="VEL30486.1"/>
    </source>
</evidence>
<gene>
    <name evidence="2" type="ORF">PXEA_LOCUS23926</name>
</gene>
<protein>
    <submittedName>
        <fullName evidence="2">Uncharacterized protein</fullName>
    </submittedName>
</protein>
<comment type="caution">
    <text evidence="2">The sequence shown here is derived from an EMBL/GenBank/DDBJ whole genome shotgun (WGS) entry which is preliminary data.</text>
</comment>
<reference evidence="2" key="1">
    <citation type="submission" date="2018-11" db="EMBL/GenBank/DDBJ databases">
        <authorList>
            <consortium name="Pathogen Informatics"/>
        </authorList>
    </citation>
    <scope>NUCLEOTIDE SEQUENCE</scope>
</reference>
<accession>A0A3S5CRI5</accession>
<dbReference type="AlphaFoldDB" id="A0A3S5CRI5"/>
<proteinExistence type="predicted"/>
<dbReference type="EMBL" id="CAAALY010112705">
    <property type="protein sequence ID" value="VEL30486.1"/>
    <property type="molecule type" value="Genomic_DNA"/>
</dbReference>
<organism evidence="2 3">
    <name type="scientific">Protopolystoma xenopodis</name>
    <dbReference type="NCBI Taxonomy" id="117903"/>
    <lineage>
        <taxon>Eukaryota</taxon>
        <taxon>Metazoa</taxon>
        <taxon>Spiralia</taxon>
        <taxon>Lophotrochozoa</taxon>
        <taxon>Platyhelminthes</taxon>
        <taxon>Monogenea</taxon>
        <taxon>Polyopisthocotylea</taxon>
        <taxon>Polystomatidea</taxon>
        <taxon>Polystomatidae</taxon>
        <taxon>Protopolystoma</taxon>
    </lineage>
</organism>
<evidence type="ECO:0000313" key="3">
    <source>
        <dbReference type="Proteomes" id="UP000784294"/>
    </source>
</evidence>
<dbReference type="Proteomes" id="UP000784294">
    <property type="component" value="Unassembled WGS sequence"/>
</dbReference>
<sequence>MPSGDGGSPASVLHPVPSERERDAEAAVAALVAEVSRAAAVSCLSRPPPLSNFEALGDSCKRFNSVSFRSGHRTGQAPRRRMTGFYPAALEKGIEGRFKRGEVDVGFAFDMALKPPSVRHSAARAHLTLATGACSDTEGRIRTKPYVSMSR</sequence>
<keyword evidence="3" id="KW-1185">Reference proteome</keyword>
<feature type="region of interest" description="Disordered" evidence="1">
    <location>
        <begin position="1"/>
        <end position="21"/>
    </location>
</feature>